<dbReference type="InterPro" id="IPR001254">
    <property type="entry name" value="Trypsin_dom"/>
</dbReference>
<dbReference type="InterPro" id="IPR006311">
    <property type="entry name" value="TAT_signal"/>
</dbReference>
<dbReference type="GO" id="GO:0006508">
    <property type="term" value="P:proteolysis"/>
    <property type="evidence" value="ECO:0007669"/>
    <property type="project" value="UniProtKB-KW"/>
</dbReference>
<name>A0ABU2LS16_9ACTN</name>
<evidence type="ECO:0000313" key="6">
    <source>
        <dbReference type="EMBL" id="MDT0320396.1"/>
    </source>
</evidence>
<feature type="domain" description="Peptidase S1" evidence="5">
    <location>
        <begin position="39"/>
        <end position="263"/>
    </location>
</feature>
<comment type="caution">
    <text evidence="6">The sequence shown here is derived from an EMBL/GenBank/DDBJ whole genome shotgun (WGS) entry which is preliminary data.</text>
</comment>
<dbReference type="InterPro" id="IPR018114">
    <property type="entry name" value="TRYPSIN_HIS"/>
</dbReference>
<feature type="chain" id="PRO_5045216522" evidence="4">
    <location>
        <begin position="35"/>
        <end position="264"/>
    </location>
</feature>
<gene>
    <name evidence="6" type="ORF">RNC47_18835</name>
</gene>
<evidence type="ECO:0000256" key="1">
    <source>
        <dbReference type="ARBA" id="ARBA00007664"/>
    </source>
</evidence>
<reference evidence="7" key="1">
    <citation type="submission" date="2023-07" db="EMBL/GenBank/DDBJ databases">
        <title>30 novel species of actinomycetes from the DSMZ collection.</title>
        <authorList>
            <person name="Nouioui I."/>
        </authorList>
    </citation>
    <scope>NUCLEOTIDE SEQUENCE [LARGE SCALE GENOMIC DNA]</scope>
    <source>
        <strain evidence="7">DSM 44918</strain>
    </source>
</reference>
<feature type="signal peptide" evidence="4">
    <location>
        <begin position="1"/>
        <end position="34"/>
    </location>
</feature>
<dbReference type="PRINTS" id="PR00722">
    <property type="entry name" value="CHYMOTRYPSIN"/>
</dbReference>
<dbReference type="Proteomes" id="UP001183420">
    <property type="component" value="Unassembled WGS sequence"/>
</dbReference>
<dbReference type="CDD" id="cd00190">
    <property type="entry name" value="Tryp_SPc"/>
    <property type="match status" value="1"/>
</dbReference>
<evidence type="ECO:0000256" key="2">
    <source>
        <dbReference type="ARBA" id="ARBA00023157"/>
    </source>
</evidence>
<comment type="similarity">
    <text evidence="1">Belongs to the peptidase S1 family.</text>
</comment>
<dbReference type="EMBL" id="JAVREM010000024">
    <property type="protein sequence ID" value="MDT0320396.1"/>
    <property type="molecule type" value="Genomic_DNA"/>
</dbReference>
<dbReference type="Gene3D" id="2.40.10.10">
    <property type="entry name" value="Trypsin-like serine proteases"/>
    <property type="match status" value="1"/>
</dbReference>
<dbReference type="RefSeq" id="WP_311600258.1">
    <property type="nucleotide sequence ID" value="NZ_JAVREM010000024.1"/>
</dbReference>
<dbReference type="PROSITE" id="PS51318">
    <property type="entry name" value="TAT"/>
    <property type="match status" value="1"/>
</dbReference>
<dbReference type="InterPro" id="IPR050430">
    <property type="entry name" value="Peptidase_S1"/>
</dbReference>
<proteinExistence type="inferred from homology"/>
<dbReference type="InterPro" id="IPR009003">
    <property type="entry name" value="Peptidase_S1_PA"/>
</dbReference>
<dbReference type="PANTHER" id="PTHR24276">
    <property type="entry name" value="POLYSERASE-RELATED"/>
    <property type="match status" value="1"/>
</dbReference>
<sequence>MSLLPAGRRALATVAAAASVATVAAVLTAPAASAAPQPIVGGSTTTAAAYPYVMQITDTSGYQYCGGTLVTSTKVVTAAHCMEGEDAEDVVVVGGRTYRNGTDGTEIEASDIWVHPEYDSATITNDVAVITLAEAMPYQTLPYVGATDTDVYAAGSSARIVGWGTTRENGPSSNQLRTAVVPTVTDADCDESYGAEFDAAAMVCAGLPQGGVDTCQGDSGGPLVLDGRLAGVVSWGYGCARAGYPGVYTRLTSYADDVAAQLGS</sequence>
<dbReference type="PROSITE" id="PS50240">
    <property type="entry name" value="TRYPSIN_DOM"/>
    <property type="match status" value="1"/>
</dbReference>
<evidence type="ECO:0000256" key="3">
    <source>
        <dbReference type="RuleBase" id="RU363034"/>
    </source>
</evidence>
<dbReference type="SMART" id="SM00020">
    <property type="entry name" value="Tryp_SPc"/>
    <property type="match status" value="1"/>
</dbReference>
<keyword evidence="3" id="KW-0720">Serine protease</keyword>
<dbReference type="PROSITE" id="PS00135">
    <property type="entry name" value="TRYPSIN_SER"/>
    <property type="match status" value="1"/>
</dbReference>
<evidence type="ECO:0000259" key="5">
    <source>
        <dbReference type="PROSITE" id="PS50240"/>
    </source>
</evidence>
<dbReference type="InterPro" id="IPR043504">
    <property type="entry name" value="Peptidase_S1_PA_chymotrypsin"/>
</dbReference>
<dbReference type="SUPFAM" id="SSF50494">
    <property type="entry name" value="Trypsin-like serine proteases"/>
    <property type="match status" value="1"/>
</dbReference>
<dbReference type="PROSITE" id="PS00134">
    <property type="entry name" value="TRYPSIN_HIS"/>
    <property type="match status" value="1"/>
</dbReference>
<keyword evidence="3" id="KW-0378">Hydrolase</keyword>
<keyword evidence="2" id="KW-1015">Disulfide bond</keyword>
<dbReference type="GO" id="GO:0008233">
    <property type="term" value="F:peptidase activity"/>
    <property type="evidence" value="ECO:0007669"/>
    <property type="project" value="UniProtKB-KW"/>
</dbReference>
<evidence type="ECO:0000256" key="4">
    <source>
        <dbReference type="SAM" id="SignalP"/>
    </source>
</evidence>
<accession>A0ABU2LS16</accession>
<evidence type="ECO:0000313" key="7">
    <source>
        <dbReference type="Proteomes" id="UP001183420"/>
    </source>
</evidence>
<dbReference type="Pfam" id="PF00089">
    <property type="entry name" value="Trypsin"/>
    <property type="match status" value="1"/>
</dbReference>
<keyword evidence="4" id="KW-0732">Signal</keyword>
<dbReference type="InterPro" id="IPR001314">
    <property type="entry name" value="Peptidase_S1A"/>
</dbReference>
<organism evidence="6 7">
    <name type="scientific">Streptomyces millisiae</name>
    <dbReference type="NCBI Taxonomy" id="3075542"/>
    <lineage>
        <taxon>Bacteria</taxon>
        <taxon>Bacillati</taxon>
        <taxon>Actinomycetota</taxon>
        <taxon>Actinomycetes</taxon>
        <taxon>Kitasatosporales</taxon>
        <taxon>Streptomycetaceae</taxon>
        <taxon>Streptomyces</taxon>
    </lineage>
</organism>
<dbReference type="PANTHER" id="PTHR24276:SF98">
    <property type="entry name" value="FI18310P1-RELATED"/>
    <property type="match status" value="1"/>
</dbReference>
<keyword evidence="7" id="KW-1185">Reference proteome</keyword>
<dbReference type="InterPro" id="IPR033116">
    <property type="entry name" value="TRYPSIN_SER"/>
</dbReference>
<keyword evidence="3 6" id="KW-0645">Protease</keyword>
<protein>
    <submittedName>
        <fullName evidence="6">Serine protease</fullName>
    </submittedName>
</protein>